<evidence type="ECO:0000313" key="2">
    <source>
        <dbReference type="EMBL" id="GMH95484.1"/>
    </source>
</evidence>
<feature type="transmembrane region" description="Helical" evidence="1">
    <location>
        <begin position="53"/>
        <end position="72"/>
    </location>
</feature>
<evidence type="ECO:0000313" key="3">
    <source>
        <dbReference type="Proteomes" id="UP001165085"/>
    </source>
</evidence>
<keyword evidence="1" id="KW-0812">Transmembrane</keyword>
<protein>
    <submittedName>
        <fullName evidence="2">Uncharacterized protein</fullName>
    </submittedName>
</protein>
<name>A0A9W7BXM6_9STRA</name>
<dbReference type="PROSITE" id="PS51257">
    <property type="entry name" value="PROKAR_LIPOPROTEIN"/>
    <property type="match status" value="1"/>
</dbReference>
<feature type="transmembrane region" description="Helical" evidence="1">
    <location>
        <begin position="249"/>
        <end position="267"/>
    </location>
</feature>
<accession>A0A9W7BXM6</accession>
<evidence type="ECO:0000256" key="1">
    <source>
        <dbReference type="SAM" id="Phobius"/>
    </source>
</evidence>
<proteinExistence type="predicted"/>
<keyword evidence="3" id="KW-1185">Reference proteome</keyword>
<reference evidence="3" key="1">
    <citation type="journal article" date="2023" name="Commun. Biol.">
        <title>Genome analysis of Parmales, the sister group of diatoms, reveals the evolutionary specialization of diatoms from phago-mixotrophs to photoautotrophs.</title>
        <authorList>
            <person name="Ban H."/>
            <person name="Sato S."/>
            <person name="Yoshikawa S."/>
            <person name="Yamada K."/>
            <person name="Nakamura Y."/>
            <person name="Ichinomiya M."/>
            <person name="Sato N."/>
            <person name="Blanc-Mathieu R."/>
            <person name="Endo H."/>
            <person name="Kuwata A."/>
            <person name="Ogata H."/>
        </authorList>
    </citation>
    <scope>NUCLEOTIDE SEQUENCE [LARGE SCALE GENOMIC DNA]</scope>
    <source>
        <strain evidence="3">NIES 3701</strain>
    </source>
</reference>
<feature type="transmembrane region" description="Helical" evidence="1">
    <location>
        <begin position="452"/>
        <end position="469"/>
    </location>
</feature>
<feature type="transmembrane region" description="Helical" evidence="1">
    <location>
        <begin position="423"/>
        <end position="440"/>
    </location>
</feature>
<dbReference type="Proteomes" id="UP001165085">
    <property type="component" value="Unassembled WGS sequence"/>
</dbReference>
<keyword evidence="1" id="KW-0472">Membrane</keyword>
<organism evidence="2 3">
    <name type="scientific">Triparma strigata</name>
    <dbReference type="NCBI Taxonomy" id="1606541"/>
    <lineage>
        <taxon>Eukaryota</taxon>
        <taxon>Sar</taxon>
        <taxon>Stramenopiles</taxon>
        <taxon>Ochrophyta</taxon>
        <taxon>Bolidophyceae</taxon>
        <taxon>Parmales</taxon>
        <taxon>Triparmaceae</taxon>
        <taxon>Triparma</taxon>
    </lineage>
</organism>
<feature type="transmembrane region" description="Helical" evidence="1">
    <location>
        <begin position="93"/>
        <end position="113"/>
    </location>
</feature>
<feature type="transmembrane region" description="Helical" evidence="1">
    <location>
        <begin position="388"/>
        <end position="411"/>
    </location>
</feature>
<feature type="transmembrane region" description="Helical" evidence="1">
    <location>
        <begin position="133"/>
        <end position="154"/>
    </location>
</feature>
<dbReference type="AlphaFoldDB" id="A0A9W7BXM6"/>
<comment type="caution">
    <text evidence="2">The sequence shown here is derived from an EMBL/GenBank/DDBJ whole genome shotgun (WGS) entry which is preliminary data.</text>
</comment>
<dbReference type="EMBL" id="BRXY01000444">
    <property type="protein sequence ID" value="GMH95484.1"/>
    <property type="molecule type" value="Genomic_DNA"/>
</dbReference>
<sequence length="526" mass="60310">MSRPRSKERKKKIVYAFLPLQNLLISIGCYIMSKWEEEAGMTEKRIFRQYSYNNFFVFVLATCFYPVVNKCFNLLSDQEIYGERQVLGHISNLFVQAAALLAPACFLFAEGTGCVHTHSYRGCYALIQSNFTVQVHLVLLYTYYLLFGFTIHTWTYDDMLNFTAPFSLIAQFMFLSLASLLAFAVFGMRPRDIDDNGVMDGLVDCGKFNITDATPLILDDHEFKCSDGHEAPPQFAIDATFDSTLNCQILIFALWMINYFMQAFYVYRESRKILLGEMSERSRRKQHRSDHVLEDVLIKTETAMVRRIESAYRVSKGDHDIRISRVYSDMAFLIIVFTFSLKIYLVFEAPELVRGEWKSETTVDQKDYAPSAYYNSTDTQASRDAGYWYAYSMATTDLGYIMGLIVVCGNLNKDTHNNIYRRVLEALCVIFLTAKQIMYNYIPGINAVDGDVINYILGSMVFSGMLLLIKAKNALIANYAPVELKKHIMNMGIVSLTQLTSFKWSTLDAFSEHMKMTIQTTLTSML</sequence>
<feature type="transmembrane region" description="Helical" evidence="1">
    <location>
        <begin position="326"/>
        <end position="347"/>
    </location>
</feature>
<feature type="transmembrane region" description="Helical" evidence="1">
    <location>
        <begin position="12"/>
        <end position="33"/>
    </location>
</feature>
<keyword evidence="1" id="KW-1133">Transmembrane helix</keyword>
<feature type="transmembrane region" description="Helical" evidence="1">
    <location>
        <begin position="166"/>
        <end position="186"/>
    </location>
</feature>
<gene>
    <name evidence="2" type="ORF">TrST_g9577</name>
</gene>